<feature type="compositionally biased region" description="Basic residues" evidence="1">
    <location>
        <begin position="39"/>
        <end position="48"/>
    </location>
</feature>
<evidence type="ECO:0000313" key="2">
    <source>
        <dbReference type="EMBL" id="AEV69854.1"/>
    </source>
</evidence>
<dbReference type="KEGG" id="ccl:Clocl_3355"/>
<sequence>MKEKKKDKKLVADAVGDPAFYNDQINSNNEPVKADMEKKKSKKCKNGL</sequence>
<reference evidence="2 3" key="2">
    <citation type="journal article" date="2012" name="Stand. Genomic Sci.">
        <title>Complete Genome Sequence of Clostridium clariflavum DSM 19732.</title>
        <authorList>
            <person name="Izquierdo J.A."/>
            <person name="Goodwin L."/>
            <person name="Davenport K.W."/>
            <person name="Teshima H."/>
            <person name="Bruce D."/>
            <person name="Detter C."/>
            <person name="Tapia R."/>
            <person name="Han S."/>
            <person name="Land M."/>
            <person name="Hauser L."/>
            <person name="Jeffries C.D."/>
            <person name="Han J."/>
            <person name="Pitluck S."/>
            <person name="Nolan M."/>
            <person name="Chen A."/>
            <person name="Huntemann M."/>
            <person name="Mavromatis K."/>
            <person name="Mikhailova N."/>
            <person name="Liolios K."/>
            <person name="Woyke T."/>
            <person name="Lynd L.R."/>
        </authorList>
    </citation>
    <scope>NUCLEOTIDE SEQUENCE [LARGE SCALE GENOMIC DNA]</scope>
    <source>
        <strain evidence="3">DSM 19732 / NBRC 101661 / EBR45</strain>
    </source>
</reference>
<dbReference type="AlphaFoldDB" id="G8LXD6"/>
<accession>G8LXD6</accession>
<dbReference type="RefSeq" id="WP_014256386.1">
    <property type="nucleotide sequence ID" value="NC_016627.1"/>
</dbReference>
<protein>
    <submittedName>
        <fullName evidence="2">Uncharacterized protein</fullName>
    </submittedName>
</protein>
<dbReference type="Proteomes" id="UP000005435">
    <property type="component" value="Chromosome"/>
</dbReference>
<gene>
    <name evidence="2" type="ordered locus">Clocl_3355</name>
</gene>
<organism evidence="2 3">
    <name type="scientific">Acetivibrio clariflavus (strain DSM 19732 / NBRC 101661 / EBR45)</name>
    <name type="common">Clostridium clariflavum</name>
    <dbReference type="NCBI Taxonomy" id="720554"/>
    <lineage>
        <taxon>Bacteria</taxon>
        <taxon>Bacillati</taxon>
        <taxon>Bacillota</taxon>
        <taxon>Clostridia</taxon>
        <taxon>Eubacteriales</taxon>
        <taxon>Oscillospiraceae</taxon>
        <taxon>Acetivibrio</taxon>
    </lineage>
</organism>
<proteinExistence type="predicted"/>
<dbReference type="EMBL" id="CP003065">
    <property type="protein sequence ID" value="AEV69854.1"/>
    <property type="molecule type" value="Genomic_DNA"/>
</dbReference>
<feature type="region of interest" description="Disordered" evidence="1">
    <location>
        <begin position="1"/>
        <end position="48"/>
    </location>
</feature>
<name>G8LXD6_ACECE</name>
<evidence type="ECO:0000256" key="1">
    <source>
        <dbReference type="SAM" id="MobiDB-lite"/>
    </source>
</evidence>
<keyword evidence="3" id="KW-1185">Reference proteome</keyword>
<reference evidence="3" key="1">
    <citation type="submission" date="2011-12" db="EMBL/GenBank/DDBJ databases">
        <title>Complete sequence of Clostridium clariflavum DSM 19732.</title>
        <authorList>
            <consortium name="US DOE Joint Genome Institute"/>
            <person name="Lucas S."/>
            <person name="Han J."/>
            <person name="Lapidus A."/>
            <person name="Cheng J.-F."/>
            <person name="Goodwin L."/>
            <person name="Pitluck S."/>
            <person name="Peters L."/>
            <person name="Teshima H."/>
            <person name="Detter J.C."/>
            <person name="Han C."/>
            <person name="Tapia R."/>
            <person name="Land M."/>
            <person name="Hauser L."/>
            <person name="Kyrpides N."/>
            <person name="Ivanova N."/>
            <person name="Pagani I."/>
            <person name="Kitzmiller T."/>
            <person name="Lynd L."/>
            <person name="Izquierdo J."/>
            <person name="Woyke T."/>
        </authorList>
    </citation>
    <scope>NUCLEOTIDE SEQUENCE [LARGE SCALE GENOMIC DNA]</scope>
    <source>
        <strain evidence="3">DSM 19732 / NBRC 101661 / EBR45</strain>
    </source>
</reference>
<dbReference type="HOGENOM" id="CLU_3151225_0_0_9"/>
<evidence type="ECO:0000313" key="3">
    <source>
        <dbReference type="Proteomes" id="UP000005435"/>
    </source>
</evidence>